<dbReference type="InterPro" id="IPR002347">
    <property type="entry name" value="SDR_fam"/>
</dbReference>
<dbReference type="Pfam" id="PF00106">
    <property type="entry name" value="adh_short"/>
    <property type="match status" value="1"/>
</dbReference>
<accession>A0A420YI64</accession>
<protein>
    <recommendedName>
        <fullName evidence="6">NADPH-dependent 1-acyldihydroxyacetone phosphate reductase</fullName>
    </recommendedName>
</protein>
<comment type="similarity">
    <text evidence="1 3">Belongs to the short-chain dehydrogenases/reductases (SDR) family.</text>
</comment>
<dbReference type="PRINTS" id="PR00080">
    <property type="entry name" value="SDRFAMILY"/>
</dbReference>
<dbReference type="GO" id="GO:0004806">
    <property type="term" value="F:triacylglycerol lipase activity"/>
    <property type="evidence" value="ECO:0007669"/>
    <property type="project" value="TreeGrafter"/>
</dbReference>
<dbReference type="Proteomes" id="UP000275385">
    <property type="component" value="Unassembled WGS sequence"/>
</dbReference>
<evidence type="ECO:0000256" key="2">
    <source>
        <dbReference type="ARBA" id="ARBA00023002"/>
    </source>
</evidence>
<evidence type="ECO:0000256" key="1">
    <source>
        <dbReference type="ARBA" id="ARBA00006484"/>
    </source>
</evidence>
<organism evidence="4 5">
    <name type="scientific">Coniochaeta pulveracea</name>
    <dbReference type="NCBI Taxonomy" id="177199"/>
    <lineage>
        <taxon>Eukaryota</taxon>
        <taxon>Fungi</taxon>
        <taxon>Dikarya</taxon>
        <taxon>Ascomycota</taxon>
        <taxon>Pezizomycotina</taxon>
        <taxon>Sordariomycetes</taxon>
        <taxon>Sordariomycetidae</taxon>
        <taxon>Coniochaetales</taxon>
        <taxon>Coniochaetaceae</taxon>
        <taxon>Coniochaeta</taxon>
    </lineage>
</organism>
<dbReference type="SUPFAM" id="SSF51735">
    <property type="entry name" value="NAD(P)-binding Rossmann-fold domains"/>
    <property type="match status" value="1"/>
</dbReference>
<dbReference type="GO" id="GO:0006654">
    <property type="term" value="P:phosphatidic acid biosynthetic process"/>
    <property type="evidence" value="ECO:0007669"/>
    <property type="project" value="TreeGrafter"/>
</dbReference>
<comment type="caution">
    <text evidence="4">The sequence shown here is derived from an EMBL/GenBank/DDBJ whole genome shotgun (WGS) entry which is preliminary data.</text>
</comment>
<dbReference type="GO" id="GO:0005783">
    <property type="term" value="C:endoplasmic reticulum"/>
    <property type="evidence" value="ECO:0007669"/>
    <property type="project" value="TreeGrafter"/>
</dbReference>
<gene>
    <name evidence="4" type="ORF">DL546_006984</name>
</gene>
<dbReference type="AlphaFoldDB" id="A0A420YI64"/>
<dbReference type="STRING" id="177199.A0A420YI64"/>
<evidence type="ECO:0000313" key="5">
    <source>
        <dbReference type="Proteomes" id="UP000275385"/>
    </source>
</evidence>
<dbReference type="GO" id="GO:0019433">
    <property type="term" value="P:triglyceride catabolic process"/>
    <property type="evidence" value="ECO:0007669"/>
    <property type="project" value="TreeGrafter"/>
</dbReference>
<evidence type="ECO:0000256" key="3">
    <source>
        <dbReference type="RuleBase" id="RU000363"/>
    </source>
</evidence>
<keyword evidence="2" id="KW-0560">Oxidoreductase</keyword>
<dbReference type="PANTHER" id="PTHR44169">
    <property type="entry name" value="NADPH-DEPENDENT 1-ACYLDIHYDROXYACETONE PHOSPHATE REDUCTASE"/>
    <property type="match status" value="1"/>
</dbReference>
<reference evidence="4 5" key="1">
    <citation type="submission" date="2018-08" db="EMBL/GenBank/DDBJ databases">
        <title>Draft genome of the lignicolous fungus Coniochaeta pulveracea.</title>
        <authorList>
            <person name="Borstlap C.J."/>
            <person name="De Witt R.N."/>
            <person name="Botha A."/>
            <person name="Volschenk H."/>
        </authorList>
    </citation>
    <scope>NUCLEOTIDE SEQUENCE [LARGE SCALE GENOMIC DNA]</scope>
    <source>
        <strain evidence="4 5">CAB683</strain>
    </source>
</reference>
<dbReference type="CDD" id="cd05374">
    <property type="entry name" value="17beta-HSD-like_SDR_c"/>
    <property type="match status" value="1"/>
</dbReference>
<dbReference type="InterPro" id="IPR036291">
    <property type="entry name" value="NAD(P)-bd_dom_sf"/>
</dbReference>
<proteinExistence type="inferred from homology"/>
<dbReference type="GO" id="GO:0005811">
    <property type="term" value="C:lipid droplet"/>
    <property type="evidence" value="ECO:0007669"/>
    <property type="project" value="TreeGrafter"/>
</dbReference>
<dbReference type="PRINTS" id="PR00081">
    <property type="entry name" value="GDHRDH"/>
</dbReference>
<keyword evidence="5" id="KW-1185">Reference proteome</keyword>
<dbReference type="Gene3D" id="3.40.50.720">
    <property type="entry name" value="NAD(P)-binding Rossmann-like Domain"/>
    <property type="match status" value="1"/>
</dbReference>
<name>A0A420YI64_9PEZI</name>
<dbReference type="GO" id="GO:0000140">
    <property type="term" value="F:acylglycerone-phosphate reductase (NADP+) activity"/>
    <property type="evidence" value="ECO:0007669"/>
    <property type="project" value="TreeGrafter"/>
</dbReference>
<evidence type="ECO:0000313" key="4">
    <source>
        <dbReference type="EMBL" id="RKU47567.1"/>
    </source>
</evidence>
<evidence type="ECO:0008006" key="6">
    <source>
        <dbReference type="Google" id="ProtNLM"/>
    </source>
</evidence>
<dbReference type="OrthoDB" id="2102561at2759"/>
<sequence length="291" mass="31317">MESSARKQTVLVTGCSDGSLGAALAEAFARRGFHVFATLRDPTKASSLVASNPDKGIEVMTLDVTDSASISSCVAVVAAKTGGRLDVLVNNAGSIFVMPLLDTDIAEAKKLFDVNVWGLLAVTQAFAPMLVRSQGVVLNIASIAGAVSVAWQGIYNSSKATVRCISETLRIEMQPLGVRVVTAMVGEVETKIYENRRVAPSLPPSSYYASVKDIIFQQGLGAMQTENEKASVTAENLVQDVLSGRDGHVWRGGVADRVKYLHWMVPERLLERFLHSSRGVYKIVPPSEIHQ</sequence>
<dbReference type="EMBL" id="QVQW01000008">
    <property type="protein sequence ID" value="RKU47567.1"/>
    <property type="molecule type" value="Genomic_DNA"/>
</dbReference>
<dbReference type="PANTHER" id="PTHR44169:SF6">
    <property type="entry name" value="NADPH-DEPENDENT 1-ACYLDIHYDROXYACETONE PHOSPHATE REDUCTASE"/>
    <property type="match status" value="1"/>
</dbReference>